<dbReference type="AlphaFoldDB" id="W3X5K4"/>
<dbReference type="InterPro" id="IPR036908">
    <property type="entry name" value="RlpA-like_sf"/>
</dbReference>
<evidence type="ECO:0000313" key="4">
    <source>
        <dbReference type="Proteomes" id="UP000030651"/>
    </source>
</evidence>
<dbReference type="GeneID" id="19271418"/>
<proteinExistence type="predicted"/>
<dbReference type="CDD" id="cd22191">
    <property type="entry name" value="DPBB_RlpA_EXP_N-like"/>
    <property type="match status" value="1"/>
</dbReference>
<dbReference type="SUPFAM" id="SSF50685">
    <property type="entry name" value="Barwin-like endoglucanases"/>
    <property type="match status" value="1"/>
</dbReference>
<reference evidence="4" key="1">
    <citation type="journal article" date="2015" name="BMC Genomics">
        <title>Genomic and transcriptomic analysis of the endophytic fungus Pestalotiopsis fici reveals its lifestyle and high potential for synthesis of natural products.</title>
        <authorList>
            <person name="Wang X."/>
            <person name="Zhang X."/>
            <person name="Liu L."/>
            <person name="Xiang M."/>
            <person name="Wang W."/>
            <person name="Sun X."/>
            <person name="Che Y."/>
            <person name="Guo L."/>
            <person name="Liu G."/>
            <person name="Guo L."/>
            <person name="Wang C."/>
            <person name="Yin W.B."/>
            <person name="Stadler M."/>
            <person name="Zhang X."/>
            <person name="Liu X."/>
        </authorList>
    </citation>
    <scope>NUCLEOTIDE SEQUENCE [LARGE SCALE GENOMIC DNA]</scope>
    <source>
        <strain evidence="4">W106-1 / CGMCC3.15140</strain>
    </source>
</reference>
<protein>
    <recommendedName>
        <fullName evidence="5">RlpA-like protein double-psi beta-barrel domain-containing protein</fullName>
    </recommendedName>
</protein>
<evidence type="ECO:0008006" key="5">
    <source>
        <dbReference type="Google" id="ProtNLM"/>
    </source>
</evidence>
<dbReference type="KEGG" id="pfy:PFICI_06405"/>
<evidence type="ECO:0000313" key="3">
    <source>
        <dbReference type="EMBL" id="ETS81403.1"/>
    </source>
</evidence>
<dbReference type="PANTHER" id="PTHR31836:SF28">
    <property type="entry name" value="SRCR DOMAIN-CONTAINING PROTEIN-RELATED"/>
    <property type="match status" value="1"/>
</dbReference>
<dbReference type="Proteomes" id="UP000030651">
    <property type="component" value="Unassembled WGS sequence"/>
</dbReference>
<accession>W3X5K4</accession>
<dbReference type="InParanoid" id="W3X5K4"/>
<dbReference type="STRING" id="1229662.W3X5K4"/>
<keyword evidence="1 2" id="KW-0732">Signal</keyword>
<dbReference type="PANTHER" id="PTHR31836">
    <property type="match status" value="1"/>
</dbReference>
<name>W3X5K4_PESFW</name>
<dbReference type="HOGENOM" id="CLU_047639_6_1_1"/>
<dbReference type="eggNOG" id="ENOG502S6X4">
    <property type="taxonomic scope" value="Eukaryota"/>
</dbReference>
<dbReference type="OrthoDB" id="406505at2759"/>
<gene>
    <name evidence="3" type="ORF">PFICI_06405</name>
</gene>
<dbReference type="InterPro" id="IPR051477">
    <property type="entry name" value="Expansin_CellWall"/>
</dbReference>
<sequence>MVHFTSVALAMASAIGLAAANLSGDMTYYAPGLGSCGGTNSESDAIVALSYLQYNGANPCGKTIKITLNGKTTTAKVVDKCMGCAEDAIDVSPSVFEDLADLSVGRTVVDWEFTD</sequence>
<feature type="chain" id="PRO_5004834303" description="RlpA-like protein double-psi beta-barrel domain-containing protein" evidence="2">
    <location>
        <begin position="21"/>
        <end position="115"/>
    </location>
</feature>
<feature type="signal peptide" evidence="2">
    <location>
        <begin position="1"/>
        <end position="20"/>
    </location>
</feature>
<dbReference type="EMBL" id="KI912112">
    <property type="protein sequence ID" value="ETS81403.1"/>
    <property type="molecule type" value="Genomic_DNA"/>
</dbReference>
<keyword evidence="4" id="KW-1185">Reference proteome</keyword>
<dbReference type="RefSeq" id="XP_007833177.1">
    <property type="nucleotide sequence ID" value="XM_007834986.1"/>
</dbReference>
<evidence type="ECO:0000256" key="2">
    <source>
        <dbReference type="SAM" id="SignalP"/>
    </source>
</evidence>
<organism evidence="3 4">
    <name type="scientific">Pestalotiopsis fici (strain W106-1 / CGMCC3.15140)</name>
    <dbReference type="NCBI Taxonomy" id="1229662"/>
    <lineage>
        <taxon>Eukaryota</taxon>
        <taxon>Fungi</taxon>
        <taxon>Dikarya</taxon>
        <taxon>Ascomycota</taxon>
        <taxon>Pezizomycotina</taxon>
        <taxon>Sordariomycetes</taxon>
        <taxon>Xylariomycetidae</taxon>
        <taxon>Amphisphaeriales</taxon>
        <taxon>Sporocadaceae</taxon>
        <taxon>Pestalotiopsis</taxon>
    </lineage>
</organism>
<dbReference type="OMA" id="RCAGCAF"/>
<evidence type="ECO:0000256" key="1">
    <source>
        <dbReference type="ARBA" id="ARBA00022729"/>
    </source>
</evidence>
<dbReference type="Gene3D" id="2.40.40.10">
    <property type="entry name" value="RlpA-like domain"/>
    <property type="match status" value="1"/>
</dbReference>